<name>A0A9Q9B4T6_9PEZI</name>
<keyword evidence="2" id="KW-0472">Membrane</keyword>
<feature type="transmembrane region" description="Helical" evidence="2">
    <location>
        <begin position="148"/>
        <end position="168"/>
    </location>
</feature>
<sequence>MAMRAPWKGRVGRVGMPVVSGLIVANTLAIFVLSIFNAAAVELEGDRGSYIKDRAILGFFWCTTPILFGIATISETFCLWTDRLAPVWVVISSSAAICIWAGQIVLWQFCISGSETMATPGYCPQIYHDYNPVPFFEWYIASASAPSAAVPTLIIMYITQLAFAAIVVHRQRRYVFRQSDLVQTWERKSFDGSEVTLAAHVPRRSRTLSVAEQERMLYPSSPQSSQPVSAPERESEVTLALQSPQRPRTLSVAEQERMLYPSPPQSIRSVSAPERKSFSSWHSFSQFSGRDVAVASI</sequence>
<feature type="compositionally biased region" description="Low complexity" evidence="1">
    <location>
        <begin position="219"/>
        <end position="230"/>
    </location>
</feature>
<keyword evidence="2" id="KW-0812">Transmembrane</keyword>
<gene>
    <name evidence="3" type="ORF">Slin15195_G122770</name>
</gene>
<protein>
    <submittedName>
        <fullName evidence="3">Uncharacterized protein</fullName>
    </submittedName>
</protein>
<proteinExistence type="predicted"/>
<feature type="transmembrane region" description="Helical" evidence="2">
    <location>
        <begin position="12"/>
        <end position="36"/>
    </location>
</feature>
<reference evidence="3" key="1">
    <citation type="submission" date="2022-06" db="EMBL/GenBank/DDBJ databases">
        <title>Complete genome sequences of two strains of the flax pathogen Septoria linicola.</title>
        <authorList>
            <person name="Lapalu N."/>
            <person name="Simon A."/>
            <person name="Demenou B."/>
            <person name="Paumier D."/>
            <person name="Guillot M.-P."/>
            <person name="Gout L."/>
            <person name="Valade R."/>
        </authorList>
    </citation>
    <scope>NUCLEOTIDE SEQUENCE</scope>
    <source>
        <strain evidence="3">SE15195</strain>
    </source>
</reference>
<evidence type="ECO:0000256" key="1">
    <source>
        <dbReference type="SAM" id="MobiDB-lite"/>
    </source>
</evidence>
<keyword evidence="2" id="KW-1133">Transmembrane helix</keyword>
<feature type="region of interest" description="Disordered" evidence="1">
    <location>
        <begin position="216"/>
        <end position="248"/>
    </location>
</feature>
<dbReference type="OrthoDB" id="3645743at2759"/>
<dbReference type="EMBL" id="CP099429">
    <property type="protein sequence ID" value="USW58958.1"/>
    <property type="molecule type" value="Genomic_DNA"/>
</dbReference>
<feature type="transmembrane region" description="Helical" evidence="2">
    <location>
        <begin position="87"/>
        <end position="109"/>
    </location>
</feature>
<dbReference type="AlphaFoldDB" id="A0A9Q9B4T6"/>
<evidence type="ECO:0000256" key="2">
    <source>
        <dbReference type="SAM" id="Phobius"/>
    </source>
</evidence>
<dbReference type="Proteomes" id="UP001056384">
    <property type="component" value="Chromosome 12"/>
</dbReference>
<accession>A0A9Q9B4T6</accession>
<evidence type="ECO:0000313" key="3">
    <source>
        <dbReference type="EMBL" id="USW58958.1"/>
    </source>
</evidence>
<evidence type="ECO:0000313" key="4">
    <source>
        <dbReference type="Proteomes" id="UP001056384"/>
    </source>
</evidence>
<feature type="transmembrane region" description="Helical" evidence="2">
    <location>
        <begin position="56"/>
        <end position="80"/>
    </location>
</feature>
<keyword evidence="4" id="KW-1185">Reference proteome</keyword>
<organism evidence="3 4">
    <name type="scientific">Septoria linicola</name>
    <dbReference type="NCBI Taxonomy" id="215465"/>
    <lineage>
        <taxon>Eukaryota</taxon>
        <taxon>Fungi</taxon>
        <taxon>Dikarya</taxon>
        <taxon>Ascomycota</taxon>
        <taxon>Pezizomycotina</taxon>
        <taxon>Dothideomycetes</taxon>
        <taxon>Dothideomycetidae</taxon>
        <taxon>Mycosphaerellales</taxon>
        <taxon>Mycosphaerellaceae</taxon>
        <taxon>Septoria</taxon>
    </lineage>
</organism>